<dbReference type="SUPFAM" id="SSF51735">
    <property type="entry name" value="NAD(P)-binding Rossmann-fold domains"/>
    <property type="match status" value="1"/>
</dbReference>
<evidence type="ECO:0000313" key="4">
    <source>
        <dbReference type="EMBL" id="CAG8503922.1"/>
    </source>
</evidence>
<evidence type="ECO:0000256" key="1">
    <source>
        <dbReference type="ARBA" id="ARBA00023002"/>
    </source>
</evidence>
<accession>A0A9N8ZQL1</accession>
<dbReference type="FunFam" id="3.40.50.720:FF:000085">
    <property type="entry name" value="Dihydroflavonol reductase"/>
    <property type="match status" value="1"/>
</dbReference>
<dbReference type="Gene3D" id="3.40.50.720">
    <property type="entry name" value="NAD(P)-binding Rossmann-like Domain"/>
    <property type="match status" value="1"/>
</dbReference>
<dbReference type="InterPro" id="IPR036291">
    <property type="entry name" value="NAD(P)-bd_dom_sf"/>
</dbReference>
<comment type="caution">
    <text evidence="4">The sequence shown here is derived from an EMBL/GenBank/DDBJ whole genome shotgun (WGS) entry which is preliminary data.</text>
</comment>
<dbReference type="GO" id="GO:0016616">
    <property type="term" value="F:oxidoreductase activity, acting on the CH-OH group of donors, NAD or NADP as acceptor"/>
    <property type="evidence" value="ECO:0007669"/>
    <property type="project" value="InterPro"/>
</dbReference>
<sequence>MRGSRRFSQANEEIRTVLITGANGFIASHIIEQLLTTTNYNVRASVRNIQDTSKVAHLVTFPNAQRRLRLFEADILDEGAFDNAMKDVQVVFHVAAPYFLTVDNPYRELIEPSETGTFNVLTSAIKSGRVHTVVLTSSMRAIADRPREKEYTEDDWNNESNLKRNPYFYSKVKAERSAWDFYERSIRLMGVAPFRLVTINPAMVIGPSHTKKMNQSARVLFDIIKGEIPVQVNLSFWLVDVRDVAKAHILAAQNPYASGRYICASKTLSMVEIISLLKQRFPDYKYPWSLTIPNVAAKIVSSMRNPAGYVSYVKTNVGKGAYKFNNNKIRNELGLEFRAVEESLWDQAADFIRWGHMPDKLSNDWAYRVPAAIKDADVARAYGWGFNNFVDDDSDKDIG</sequence>
<keyword evidence="1" id="KW-0560">Oxidoreductase</keyword>
<reference evidence="4" key="1">
    <citation type="submission" date="2021-06" db="EMBL/GenBank/DDBJ databases">
        <authorList>
            <person name="Kallberg Y."/>
            <person name="Tangrot J."/>
            <person name="Rosling A."/>
        </authorList>
    </citation>
    <scope>NUCLEOTIDE SEQUENCE</scope>
    <source>
        <strain evidence="4">IA702</strain>
    </source>
</reference>
<name>A0A9N8ZQL1_9GLOM</name>
<dbReference type="PANTHER" id="PTHR10366">
    <property type="entry name" value="NAD DEPENDENT EPIMERASE/DEHYDRATASE"/>
    <property type="match status" value="1"/>
</dbReference>
<comment type="similarity">
    <text evidence="2">Belongs to the NAD(P)-dependent epimerase/dehydratase family. Dihydroflavonol-4-reductase subfamily.</text>
</comment>
<organism evidence="4 5">
    <name type="scientific">Paraglomus occultum</name>
    <dbReference type="NCBI Taxonomy" id="144539"/>
    <lineage>
        <taxon>Eukaryota</taxon>
        <taxon>Fungi</taxon>
        <taxon>Fungi incertae sedis</taxon>
        <taxon>Mucoromycota</taxon>
        <taxon>Glomeromycotina</taxon>
        <taxon>Glomeromycetes</taxon>
        <taxon>Paraglomerales</taxon>
        <taxon>Paraglomeraceae</taxon>
        <taxon>Paraglomus</taxon>
    </lineage>
</organism>
<feature type="domain" description="3-beta hydroxysteroid dehydrogenase/isomerase" evidence="3">
    <location>
        <begin position="18"/>
        <end position="254"/>
    </location>
</feature>
<evidence type="ECO:0000259" key="3">
    <source>
        <dbReference type="Pfam" id="PF01073"/>
    </source>
</evidence>
<dbReference type="PANTHER" id="PTHR10366:SF564">
    <property type="entry name" value="STEROL-4-ALPHA-CARBOXYLATE 3-DEHYDROGENASE, DECARBOXYLATING"/>
    <property type="match status" value="1"/>
</dbReference>
<protein>
    <submittedName>
        <fullName evidence="4">7281_t:CDS:1</fullName>
    </submittedName>
</protein>
<dbReference type="OrthoDB" id="2735536at2759"/>
<dbReference type="Pfam" id="PF01073">
    <property type="entry name" value="3Beta_HSD"/>
    <property type="match status" value="1"/>
</dbReference>
<proteinExistence type="inferred from homology"/>
<dbReference type="Proteomes" id="UP000789572">
    <property type="component" value="Unassembled WGS sequence"/>
</dbReference>
<evidence type="ECO:0000313" key="5">
    <source>
        <dbReference type="Proteomes" id="UP000789572"/>
    </source>
</evidence>
<dbReference type="InterPro" id="IPR050425">
    <property type="entry name" value="NAD(P)_dehydrat-like"/>
</dbReference>
<dbReference type="GO" id="GO:0006694">
    <property type="term" value="P:steroid biosynthetic process"/>
    <property type="evidence" value="ECO:0007669"/>
    <property type="project" value="InterPro"/>
</dbReference>
<dbReference type="AlphaFoldDB" id="A0A9N8ZQL1"/>
<keyword evidence="5" id="KW-1185">Reference proteome</keyword>
<dbReference type="InterPro" id="IPR002225">
    <property type="entry name" value="3Beta_OHSteriod_DH/Estase"/>
</dbReference>
<dbReference type="EMBL" id="CAJVPJ010000266">
    <property type="protein sequence ID" value="CAG8503922.1"/>
    <property type="molecule type" value="Genomic_DNA"/>
</dbReference>
<evidence type="ECO:0000256" key="2">
    <source>
        <dbReference type="ARBA" id="ARBA00023445"/>
    </source>
</evidence>
<gene>
    <name evidence="4" type="ORF">POCULU_LOCUS2718</name>
</gene>